<proteinExistence type="predicted"/>
<dbReference type="EMBL" id="DF844587">
    <property type="protein sequence ID" value="GAT48422.1"/>
    <property type="molecule type" value="Genomic_DNA"/>
</dbReference>
<feature type="compositionally biased region" description="Pro residues" evidence="1">
    <location>
        <begin position="522"/>
        <end position="541"/>
    </location>
</feature>
<feature type="compositionally biased region" description="Low complexity" evidence="1">
    <location>
        <begin position="542"/>
        <end position="556"/>
    </location>
</feature>
<feature type="transmembrane region" description="Helical" evidence="2">
    <location>
        <begin position="1568"/>
        <end position="1587"/>
    </location>
</feature>
<organism evidence="3 4">
    <name type="scientific">Mycena chlorophos</name>
    <name type="common">Agaric fungus</name>
    <name type="synonym">Agaricus chlorophos</name>
    <dbReference type="NCBI Taxonomy" id="658473"/>
    <lineage>
        <taxon>Eukaryota</taxon>
        <taxon>Fungi</taxon>
        <taxon>Dikarya</taxon>
        <taxon>Basidiomycota</taxon>
        <taxon>Agaricomycotina</taxon>
        <taxon>Agaricomycetes</taxon>
        <taxon>Agaricomycetidae</taxon>
        <taxon>Agaricales</taxon>
        <taxon>Marasmiineae</taxon>
        <taxon>Mycenaceae</taxon>
        <taxon>Mycena</taxon>
    </lineage>
</organism>
<feature type="transmembrane region" description="Helical" evidence="2">
    <location>
        <begin position="1084"/>
        <end position="1113"/>
    </location>
</feature>
<feature type="compositionally biased region" description="Polar residues" evidence="1">
    <location>
        <begin position="251"/>
        <end position="294"/>
    </location>
</feature>
<protein>
    <submittedName>
        <fullName evidence="3">Apolipoprotein n-acyltransferase</fullName>
    </submittedName>
</protein>
<feature type="region of interest" description="Disordered" evidence="1">
    <location>
        <begin position="388"/>
        <end position="412"/>
    </location>
</feature>
<feature type="compositionally biased region" description="Basic and acidic residues" evidence="1">
    <location>
        <begin position="474"/>
        <end position="490"/>
    </location>
</feature>
<feature type="compositionally biased region" description="Low complexity" evidence="1">
    <location>
        <begin position="71"/>
        <end position="89"/>
    </location>
</feature>
<dbReference type="Proteomes" id="UP000815677">
    <property type="component" value="Unassembled WGS sequence"/>
</dbReference>
<keyword evidence="2" id="KW-1133">Transmembrane helix</keyword>
<feature type="region of interest" description="Disordered" evidence="1">
    <location>
        <begin position="153"/>
        <end position="357"/>
    </location>
</feature>
<feature type="compositionally biased region" description="Basic residues" evidence="1">
    <location>
        <begin position="305"/>
        <end position="314"/>
    </location>
</feature>
<reference evidence="3" key="1">
    <citation type="submission" date="2014-09" db="EMBL/GenBank/DDBJ databases">
        <title>Genome sequence of the luminous mushroom Mycena chlorophos for searching fungal bioluminescence genes.</title>
        <authorList>
            <person name="Tanaka Y."/>
            <person name="Kasuga D."/>
            <person name="Oba Y."/>
            <person name="Hase S."/>
            <person name="Sato K."/>
            <person name="Oba Y."/>
            <person name="Sakakibara Y."/>
        </authorList>
    </citation>
    <scope>NUCLEOTIDE SEQUENCE</scope>
</reference>
<accession>A0ABQ0LBC3</accession>
<dbReference type="Gene3D" id="3.60.110.10">
    <property type="entry name" value="Carbon-nitrogen hydrolase"/>
    <property type="match status" value="1"/>
</dbReference>
<keyword evidence="4" id="KW-1185">Reference proteome</keyword>
<evidence type="ECO:0000313" key="4">
    <source>
        <dbReference type="Proteomes" id="UP000815677"/>
    </source>
</evidence>
<evidence type="ECO:0000313" key="3">
    <source>
        <dbReference type="EMBL" id="GAT48422.1"/>
    </source>
</evidence>
<name>A0ABQ0LBC3_MYCCL</name>
<gene>
    <name evidence="3" type="ORF">MCHLO_05829</name>
</gene>
<feature type="transmembrane region" description="Helical" evidence="2">
    <location>
        <begin position="1186"/>
        <end position="1204"/>
    </location>
</feature>
<feature type="transmembrane region" description="Helical" evidence="2">
    <location>
        <begin position="1224"/>
        <end position="1246"/>
    </location>
</feature>
<feature type="transmembrane region" description="Helical" evidence="2">
    <location>
        <begin position="1125"/>
        <end position="1144"/>
    </location>
</feature>
<feature type="compositionally biased region" description="Basic and acidic residues" evidence="1">
    <location>
        <begin position="19"/>
        <end position="38"/>
    </location>
</feature>
<sequence length="1623" mass="176285">MFGNEPFEESQGRRANTVPERELAQFYEDARRGDLERKLSKRKSNSGGSLWSRKSTKRNSTQPPAPPVPGPSRRTTAPPLTSPSASSLARPPPSISEHGSEWTDSVVSLPLSRSIIPEPLRELPAWYDSAHFNTRYAMHNPVGPKWYKNHHLMPPAGSRPAGRPPSVFSPSFPPMSSGDRGEDARMPIMSRSSSKSPLPTPNSSQTRMEDVSNMPRSRKTSQTAHDNVDLMDGSDPWGTAWHHESPYDVGKSNSPVSVDENAQATRSRASSVTAPQNRRKTVTPSPLSQSTSAVHLQVPEPARAPTRKLSKRRTVGIFGRHTASPTEGLDSRVASPIATGPPSSFSPIETAKKERRGSVLGKIAKRFSLMRKPTAAAAPMMEVVRQAPLNQRQPSPEKMFAPEPTNYAPAPAPAAPQELAIAVVPVEPEPATPVEDDTHSTISLDATYRMGRLMVANPDPGSPDSTPVPAEMHLPSDDRTVMDHHSRDGTNETMTTVKELDIPRTQSPESIVQSLPMIQTPQAPPAPQTPPLVPPPPPPASSPSLSSLGMPLSSPQFSTLDQSFFASRPDSMSPPAPLPKSPLATTASLDQNLFAMRSESPPPPTPLPKSPLPTPPIEIPAHRTPSPTKVSPTKRASPTKPSVVTPPSPQKNSPSFANDHRFERPLSAVRPAVESPLLNGAGSSRRVPVPKMETVVEKTQPVLPPSPKLPAVPFPANYGPPEAALRPPSIARPQSQMTPADMSPLSAVSVLVNPPTPYNADLQTLDETESIPPPVPSKRTARDPSPSQVAVTGRETETFRLVRSASGTVYASTETIHAAGEQWEVMESSRSKSKRRKEDPERMGRSERKRQSADVDLAGGGPNSQTFPRTASEPQRPPIPEKLVQREESPRKRESQQSQREKSPRKREMSTEESPRKRDAERKTDRKIRLDKPQPTPPPLAPSSSRKLERNPSNSRPISEVPPVADMTQMRAREAWDMDRLWKARSLYSAEPNGIMTPPPPVPSKDAVGVQQLGVHGSSHTAFMMSAPFQQQQPPPLYHSMPPPPAPIVYTNGTSSSLPPLSNPLPEPPRESPYQPDALTLGEYWTALASALGLGLTPSLGPLVILLSILLLYAPILAHRPHKKAYTALVWLTISLFGSIGRLSPTLSALSSAGPSIAVLLGLSAISTALAIFTIRAEAFLRARTVCSHAALFPAIWMTLWALVGHATLGRLTAWSPMLGTDSYAWMAPWFGAAGLDWVVAAWAVVVSQTVGVWLMGTPDSDEDEENATSKYADTTSTWVLFGVLTLLTLPSYFVPDIPYPLVPIESTTPLAVGCALPSYSKFDVTRFGIDDYIKASKTMSSSAKIVLWPEGAVSFRNETERTAAFEKIAGSMEQQGTYWAVSFDETLRLEDDKRISRTGVAILEKNMSIPKFEYYKRDLVPIAESFHFTPGSSPPGIFSFNLEVQPAPGKPRESRPITISASICLDYTMPNVFESLLERPTLLLAPGNTWDRTIGKRMWHEVKQRANELGTTALWCDGGEGAVSGVAGGGYNDVTQTGAGPWTRTIGIPHPFNTKPTFYARFGSGPALALAWFAGLGMVGAVQFLVNSNAVHRVSGLAQRVARRLRPRTQPEPEPQPPLIDI</sequence>
<dbReference type="InterPro" id="IPR036526">
    <property type="entry name" value="C-N_Hydrolase_sf"/>
</dbReference>
<feature type="compositionally biased region" description="Polar residues" evidence="1">
    <location>
        <begin position="190"/>
        <end position="206"/>
    </location>
</feature>
<keyword evidence="2" id="KW-0812">Transmembrane</keyword>
<feature type="compositionally biased region" description="Polar residues" evidence="1">
    <location>
        <begin position="625"/>
        <end position="636"/>
    </location>
</feature>
<keyword evidence="2" id="KW-0472">Membrane</keyword>
<evidence type="ECO:0000256" key="1">
    <source>
        <dbReference type="SAM" id="MobiDB-lite"/>
    </source>
</evidence>
<feature type="compositionally biased region" description="Polar residues" evidence="1">
    <location>
        <begin position="805"/>
        <end position="815"/>
    </location>
</feature>
<feature type="compositionally biased region" description="Pro residues" evidence="1">
    <location>
        <begin position="702"/>
        <end position="713"/>
    </location>
</feature>
<dbReference type="SUPFAM" id="SSF56317">
    <property type="entry name" value="Carbon-nitrogen hydrolase"/>
    <property type="match status" value="1"/>
</dbReference>
<feature type="compositionally biased region" description="Pro residues" evidence="1">
    <location>
        <begin position="600"/>
        <end position="618"/>
    </location>
</feature>
<feature type="transmembrane region" description="Helical" evidence="2">
    <location>
        <begin position="1156"/>
        <end position="1174"/>
    </location>
</feature>
<feature type="region of interest" description="Disordered" evidence="1">
    <location>
        <begin position="1"/>
        <end position="103"/>
    </location>
</feature>
<evidence type="ECO:0000256" key="2">
    <source>
        <dbReference type="SAM" id="Phobius"/>
    </source>
</evidence>
<feature type="compositionally biased region" description="Basic and acidic residues" evidence="1">
    <location>
        <begin position="883"/>
        <end position="932"/>
    </location>
</feature>
<feature type="compositionally biased region" description="Polar residues" evidence="1">
    <location>
        <begin position="504"/>
        <end position="520"/>
    </location>
</feature>
<feature type="region of interest" description="Disordered" evidence="1">
    <location>
        <begin position="454"/>
        <end position="966"/>
    </location>
</feature>
<feature type="compositionally biased region" description="Polar residues" evidence="1">
    <location>
        <begin position="863"/>
        <end position="873"/>
    </location>
</feature>
<feature type="compositionally biased region" description="Low complexity" evidence="1">
    <location>
        <begin position="154"/>
        <end position="177"/>
    </location>
</feature>
<feature type="compositionally biased region" description="Polar residues" evidence="1">
    <location>
        <begin position="45"/>
        <end position="62"/>
    </location>
</feature>
<feature type="compositionally biased region" description="Basic and acidic residues" evidence="1">
    <location>
        <begin position="836"/>
        <end position="853"/>
    </location>
</feature>